<comment type="caution">
    <text evidence="3">The sequence shown here is derived from an EMBL/GenBank/DDBJ whole genome shotgun (WGS) entry which is preliminary data.</text>
</comment>
<dbReference type="PANTHER" id="PTHR43686:SF1">
    <property type="entry name" value="AMINOTRAN_5 DOMAIN-CONTAINING PROTEIN"/>
    <property type="match status" value="1"/>
</dbReference>
<feature type="compositionally biased region" description="Polar residues" evidence="1">
    <location>
        <begin position="891"/>
        <end position="911"/>
    </location>
</feature>
<feature type="compositionally biased region" description="Polar residues" evidence="1">
    <location>
        <begin position="836"/>
        <end position="849"/>
    </location>
</feature>
<feature type="domain" description="Aminotransferase class V" evidence="2">
    <location>
        <begin position="68"/>
        <end position="430"/>
    </location>
</feature>
<name>A0AAD9NLV3_RIDPI</name>
<dbReference type="Proteomes" id="UP001209878">
    <property type="component" value="Unassembled WGS sequence"/>
</dbReference>
<feature type="region of interest" description="Disordered" evidence="1">
    <location>
        <begin position="879"/>
        <end position="1025"/>
    </location>
</feature>
<proteinExistence type="predicted"/>
<evidence type="ECO:0000259" key="2">
    <source>
        <dbReference type="Pfam" id="PF00266"/>
    </source>
</evidence>
<dbReference type="EMBL" id="JAODUO010000776">
    <property type="protein sequence ID" value="KAK2174790.1"/>
    <property type="molecule type" value="Genomic_DNA"/>
</dbReference>
<feature type="region of interest" description="Disordered" evidence="1">
    <location>
        <begin position="807"/>
        <end position="864"/>
    </location>
</feature>
<dbReference type="InterPro" id="IPR015424">
    <property type="entry name" value="PyrdxlP-dep_Trfase"/>
</dbReference>
<feature type="compositionally biased region" description="Basic and acidic residues" evidence="1">
    <location>
        <begin position="879"/>
        <end position="890"/>
    </location>
</feature>
<organism evidence="3 4">
    <name type="scientific">Ridgeia piscesae</name>
    <name type="common">Tubeworm</name>
    <dbReference type="NCBI Taxonomy" id="27915"/>
    <lineage>
        <taxon>Eukaryota</taxon>
        <taxon>Metazoa</taxon>
        <taxon>Spiralia</taxon>
        <taxon>Lophotrochozoa</taxon>
        <taxon>Annelida</taxon>
        <taxon>Polychaeta</taxon>
        <taxon>Sedentaria</taxon>
        <taxon>Canalipalpata</taxon>
        <taxon>Sabellida</taxon>
        <taxon>Siboglinidae</taxon>
        <taxon>Ridgeia</taxon>
    </lineage>
</organism>
<dbReference type="Gene3D" id="3.40.50.620">
    <property type="entry name" value="HUPs"/>
    <property type="match status" value="1"/>
</dbReference>
<evidence type="ECO:0000313" key="3">
    <source>
        <dbReference type="EMBL" id="KAK2174790.1"/>
    </source>
</evidence>
<dbReference type="InterPro" id="IPR014729">
    <property type="entry name" value="Rossmann-like_a/b/a_fold"/>
</dbReference>
<dbReference type="PANTHER" id="PTHR43686">
    <property type="entry name" value="SULFURTRANSFERASE-RELATED"/>
    <property type="match status" value="1"/>
</dbReference>
<gene>
    <name evidence="3" type="ORF">NP493_777g01041</name>
</gene>
<dbReference type="Gene3D" id="3.40.640.10">
    <property type="entry name" value="Type I PLP-dependent aspartate aminotransferase-like (Major domain)"/>
    <property type="match status" value="1"/>
</dbReference>
<sequence length="1097" mass="123662">MEEDEVIGMTQLLDGGHRKFYELPDKTHHPSPETARASTTDGLFSYIENNIIGKDKVFSGPFGLRKVVYCDYTASGKALTFLEDFIRAEVLTNYGNTHTTTTVTSLQTTLFRHEARDIIRHSVNAGEDDAIIFVGSGATAAVHKLICALHLTEPPIVFVGPFEHHSNLLPWREIATRVIRIAETDDGLVDAKHLETELKQWQDSGRQLIGCFSAASNISGILTDTDSMTILLHKYGALAFWDYASAAPYVPIDMNPVVTGPNGSLAHKDAVFISVHKFVGGVQTPGLLIAKKKLFVCSVPTNCGGGTVFFVRRKAHRYLHDIEVREEGGTPAIVESIRAGLVFNLKEAVGPEKIIEKEHILCRKAFQFWAPLKNMVILGSRTAPRLPIFSFLVRHEESGRFLHYNYVCAVLNDLFGIQARGGCACAGPYAEDLLGINEDLAEKFENLLLEDSQLDKEFSDREMLRPGFSRLNLAFFLNDTVINYILEAVKMTVENAWKLLPQYNFNPRTGEWRHRSHLVFKDRRWLGHISYKTGSMVYPEPASSAKGPLPENLQDCLQKALKVFGSAVTTRVQIGEQATIFNDYTEKMRWFLLPSEALLWLQDPTRAAYNLRSQPAIPFEPTVYPKKRTRAPKLAKVESHEEICALVNKMRLQRISSSELVKMTIQQKGLVECNTCGFMRTTNRDVTEPAPDPRVAPQPVFSLSMSPTPDEEKEERHLAKRTSIEAHQWHAPPKNVFKPALEALQKYTMIQDGDRVLVCLSGGKDSLSLVHMIRQYQYYCKTKKCSMRDTHGYKWERQDARFTPTQYSDFAHDSQEPSSRHTTDIDDTQDRCYSGNERSTQGPSNQQKTTIEHSIANTPTTSRLVFEDRTNYRWESKHNNYRSDDRHDPNDYSSPRSNYLHNSQATTSTSYVEKEPLSSPGPSNKLTARTSSRNHYRGGLSRGHATPDSGYRSDKPNLVAKRDVQASSGSDEPDDSQPLYRDTFDSGYKADNEGRVRSHDTSTHRHVTPDPGNINEEQTTGDIDEQRDEIIRQEARKNRHKYTAKYKTAFKSKTGQPGMDAEASLFQLNAQTCDTAIPGIYVTATAATRHFQSSQDF</sequence>
<dbReference type="Gene3D" id="3.90.1150.10">
    <property type="entry name" value="Aspartate Aminotransferase, domain 1"/>
    <property type="match status" value="1"/>
</dbReference>
<dbReference type="InterPro" id="IPR015421">
    <property type="entry name" value="PyrdxlP-dep_Trfase_major"/>
</dbReference>
<evidence type="ECO:0000256" key="1">
    <source>
        <dbReference type="SAM" id="MobiDB-lite"/>
    </source>
</evidence>
<dbReference type="AlphaFoldDB" id="A0AAD9NLV3"/>
<protein>
    <recommendedName>
        <fullName evidence="2">Aminotransferase class V domain-containing protein</fullName>
    </recommendedName>
</protein>
<dbReference type="InterPro" id="IPR000192">
    <property type="entry name" value="Aminotrans_V_dom"/>
</dbReference>
<feature type="compositionally biased region" description="Basic and acidic residues" evidence="1">
    <location>
        <begin position="982"/>
        <end position="1003"/>
    </location>
</feature>
<feature type="compositionally biased region" description="Basic and acidic residues" evidence="1">
    <location>
        <begin position="810"/>
        <end position="830"/>
    </location>
</feature>
<feature type="compositionally biased region" description="Polar residues" evidence="1">
    <location>
        <begin position="920"/>
        <end position="933"/>
    </location>
</feature>
<feature type="region of interest" description="Disordered" evidence="1">
    <location>
        <begin position="684"/>
        <end position="710"/>
    </location>
</feature>
<feature type="compositionally biased region" description="Basic and acidic residues" evidence="1">
    <location>
        <begin position="951"/>
        <end position="964"/>
    </location>
</feature>
<dbReference type="Pfam" id="PF00266">
    <property type="entry name" value="Aminotran_5"/>
    <property type="match status" value="1"/>
</dbReference>
<accession>A0AAD9NLV3</accession>
<reference evidence="3" key="1">
    <citation type="journal article" date="2023" name="Mol. Biol. Evol.">
        <title>Third-Generation Sequencing Reveals the Adaptive Role of the Epigenome in Three Deep-Sea Polychaetes.</title>
        <authorList>
            <person name="Perez M."/>
            <person name="Aroh O."/>
            <person name="Sun Y."/>
            <person name="Lan Y."/>
            <person name="Juniper S.K."/>
            <person name="Young C.R."/>
            <person name="Angers B."/>
            <person name="Qian P.Y."/>
        </authorList>
    </citation>
    <scope>NUCLEOTIDE SEQUENCE</scope>
    <source>
        <strain evidence="3">R07B-5</strain>
    </source>
</reference>
<keyword evidence="4" id="KW-1185">Reference proteome</keyword>
<evidence type="ECO:0000313" key="4">
    <source>
        <dbReference type="Proteomes" id="UP001209878"/>
    </source>
</evidence>
<dbReference type="SUPFAM" id="SSF53383">
    <property type="entry name" value="PLP-dependent transferases"/>
    <property type="match status" value="1"/>
</dbReference>
<dbReference type="SUPFAM" id="SSF52402">
    <property type="entry name" value="Adenine nucleotide alpha hydrolases-like"/>
    <property type="match status" value="1"/>
</dbReference>
<dbReference type="InterPro" id="IPR015422">
    <property type="entry name" value="PyrdxlP-dep_Trfase_small"/>
</dbReference>